<dbReference type="Proteomes" id="UP001596161">
    <property type="component" value="Unassembled WGS sequence"/>
</dbReference>
<name>A0ABW0E9I2_9BACT</name>
<dbReference type="Pfam" id="PF13715">
    <property type="entry name" value="CarbopepD_reg_2"/>
    <property type="match status" value="1"/>
</dbReference>
<organism evidence="1 2">
    <name type="scientific">Adhaeribacter terreus</name>
    <dbReference type="NCBI Taxonomy" id="529703"/>
    <lineage>
        <taxon>Bacteria</taxon>
        <taxon>Pseudomonadati</taxon>
        <taxon>Bacteroidota</taxon>
        <taxon>Cytophagia</taxon>
        <taxon>Cytophagales</taxon>
        <taxon>Hymenobacteraceae</taxon>
        <taxon>Adhaeribacter</taxon>
    </lineage>
</organism>
<accession>A0ABW0E9I2</accession>
<proteinExistence type="predicted"/>
<keyword evidence="2" id="KW-1185">Reference proteome</keyword>
<gene>
    <name evidence="1" type="ORF">ACFPIB_10510</name>
</gene>
<dbReference type="EMBL" id="JBHSKT010000005">
    <property type="protein sequence ID" value="MFC5271043.1"/>
    <property type="molecule type" value="Genomic_DNA"/>
</dbReference>
<dbReference type="SUPFAM" id="SSF49464">
    <property type="entry name" value="Carboxypeptidase regulatory domain-like"/>
    <property type="match status" value="1"/>
</dbReference>
<sequence length="422" mass="48008">MLLAVPVAFAQQKVLNGRVLDTKTALPIEGAVIQFSNAEKAIATDAKGSFSLPIDTVFAGQMLIISHLGYEKFTLKLKPGQANITVSLTPKTNTLSEVRITASKKLKPAKVRPETVLDFGITNDRLFVLGWETGQKNPTLQVLNLYNDSLLMNCRLPVYAEKLYVDCLENLHLLTANHAFQIYLDSVSLALYPPETKATFEQHLFPCLTTDNENAYFRRNINKGIIVSFYTVNRQSHETKLFRMVADEAVLTMQQSEARFQFFRSGQNGADPEMNMNRTAHTLENNIAFAQKVMFEAPYVPLLKIGKEICLFDHVNGEIEFYERDSLRRVLPVNYHLQPNWDKQILIDAPQEKAYVLFRKNGLPELRLLDLQTGELLSTYKLGHPFAEKISVHNGQVYFLYKDPAKNFRQFLYKAPLNALQN</sequence>
<evidence type="ECO:0000313" key="1">
    <source>
        <dbReference type="EMBL" id="MFC5271043.1"/>
    </source>
</evidence>
<reference evidence="2" key="1">
    <citation type="journal article" date="2019" name="Int. J. Syst. Evol. Microbiol.">
        <title>The Global Catalogue of Microorganisms (GCM) 10K type strain sequencing project: providing services to taxonomists for standard genome sequencing and annotation.</title>
        <authorList>
            <consortium name="The Broad Institute Genomics Platform"/>
            <consortium name="The Broad Institute Genome Sequencing Center for Infectious Disease"/>
            <person name="Wu L."/>
            <person name="Ma J."/>
        </authorList>
    </citation>
    <scope>NUCLEOTIDE SEQUENCE [LARGE SCALE GENOMIC DNA]</scope>
    <source>
        <strain evidence="2">KACC 12602</strain>
    </source>
</reference>
<dbReference type="Gene3D" id="2.60.40.1120">
    <property type="entry name" value="Carboxypeptidase-like, regulatory domain"/>
    <property type="match status" value="1"/>
</dbReference>
<dbReference type="RefSeq" id="WP_378017409.1">
    <property type="nucleotide sequence ID" value="NZ_JBHSKT010000005.1"/>
</dbReference>
<protein>
    <submittedName>
        <fullName evidence="1">Carboxypeptidase-like regulatory domain-containing protein</fullName>
    </submittedName>
</protein>
<comment type="caution">
    <text evidence="1">The sequence shown here is derived from an EMBL/GenBank/DDBJ whole genome shotgun (WGS) entry which is preliminary data.</text>
</comment>
<dbReference type="InterPro" id="IPR008969">
    <property type="entry name" value="CarboxyPept-like_regulatory"/>
</dbReference>
<evidence type="ECO:0000313" key="2">
    <source>
        <dbReference type="Proteomes" id="UP001596161"/>
    </source>
</evidence>